<sequence length="367" mass="41459">MRRYLPYLAPLMLVLMLVVACEGGIVNLSGDLVSRAAFESGCDYVDADTARIWVNAADAGWADVHYRVNSGGQLNVRMNREGTYFWYDVNGLSEGDVIDYWFTIGFNAGAQDTGWYSYTHTAGGSTPTPTPPPSGDWVLIWSDEFEGSSLDTSNWTPEIGGSGWGNNELEYYTDRPENIQVSGGYLQIIARRESYGGMNYTSARLKTENKVYHTYGRIEARIRLSRIGMGLWPAFWMLGNNFSQVSWPACGEIDIMEHINTEDVVYGTIHWDAGGYASYGGNISPVDVTQWHVYSIEWDASSIKWFVDGVQYHEANIENSINSTEEFHRPFFILLNVAIGGNWPGFTIDDSIFPVTMYVDWVRWYQR</sequence>
<dbReference type="STRING" id="869211.Spith_1523"/>
<feature type="domain" description="GH16" evidence="2">
    <location>
        <begin position="119"/>
        <end position="367"/>
    </location>
</feature>
<name>G0GAG7_WINT7</name>
<dbReference type="AlphaFoldDB" id="G0GAG7"/>
<proteinExistence type="inferred from homology"/>
<evidence type="ECO:0000313" key="4">
    <source>
        <dbReference type="EMBL" id="AEJ61786.1"/>
    </source>
</evidence>
<dbReference type="Pfam" id="PF00722">
    <property type="entry name" value="Glyco_hydro_16"/>
    <property type="match status" value="1"/>
</dbReference>
<dbReference type="Pfam" id="PF22184">
    <property type="entry name" value="CBM_56"/>
    <property type="match status" value="1"/>
</dbReference>
<dbReference type="InterPro" id="IPR000757">
    <property type="entry name" value="Beta-glucanase-like"/>
</dbReference>
<dbReference type="Gene3D" id="2.60.120.200">
    <property type="match status" value="1"/>
</dbReference>
<keyword evidence="5" id="KW-1185">Reference proteome</keyword>
<accession>G0GAG7</accession>
<dbReference type="PANTHER" id="PTHR10963:SF55">
    <property type="entry name" value="GLYCOSIDE HYDROLASE FAMILY 16 PROTEIN"/>
    <property type="match status" value="1"/>
</dbReference>
<gene>
    <name evidence="4" type="ordered locus">Spith_1523</name>
</gene>
<dbReference type="RefSeq" id="WP_014625118.1">
    <property type="nucleotide sequence ID" value="NC_017583.1"/>
</dbReference>
<dbReference type="HOGENOM" id="CLU_019533_0_3_12"/>
<organism evidence="4 5">
    <name type="scientific">Winmispira thermophila (strain ATCC 700085 / DSM 6578 / Z-1203)</name>
    <name type="common">Spirochaeta thermophila</name>
    <dbReference type="NCBI Taxonomy" id="869211"/>
    <lineage>
        <taxon>Bacteria</taxon>
        <taxon>Pseudomonadati</taxon>
        <taxon>Spirochaetota</taxon>
        <taxon>Spirochaetia</taxon>
        <taxon>Winmispirales</taxon>
        <taxon>Winmispiraceae</taxon>
        <taxon>Winmispira</taxon>
    </lineage>
</organism>
<evidence type="ECO:0000259" key="2">
    <source>
        <dbReference type="PROSITE" id="PS51762"/>
    </source>
</evidence>
<evidence type="ECO:0000256" key="1">
    <source>
        <dbReference type="ARBA" id="ARBA00006865"/>
    </source>
</evidence>
<reference evidence="4 5" key="1">
    <citation type="submission" date="2011-06" db="EMBL/GenBank/DDBJ databases">
        <title>The complete genome of Spirochaeta thermophila DSM 6578.</title>
        <authorList>
            <consortium name="US DOE Joint Genome Institute (JGI-PGF)"/>
            <person name="Lucas S."/>
            <person name="Lapidus A."/>
            <person name="Bruce D."/>
            <person name="Goodwin L."/>
            <person name="Pitluck S."/>
            <person name="Peters L."/>
            <person name="Kyrpides N."/>
            <person name="Mavromatis K."/>
            <person name="Ivanova N."/>
            <person name="Mikailova N."/>
            <person name="Pagani I."/>
            <person name="Chertkov O."/>
            <person name="Detter J.C."/>
            <person name="Tapia R."/>
            <person name="Han C."/>
            <person name="Land M."/>
            <person name="Hauser L."/>
            <person name="Markowitz V."/>
            <person name="Cheng J.-F."/>
            <person name="Hugenholtz P."/>
            <person name="Woyke T."/>
            <person name="Wu D."/>
            <person name="Spring S."/>
            <person name="Merkhoffer B."/>
            <person name="Schneider S."/>
            <person name="Klenk H.-P."/>
            <person name="Eisen J.A."/>
        </authorList>
    </citation>
    <scope>NUCLEOTIDE SEQUENCE [LARGE SCALE GENOMIC DNA]</scope>
    <source>
        <strain evidence="5">ATCC 700085 / DSM 6578 / Z-1203</strain>
    </source>
</reference>
<dbReference type="GO" id="GO:0005975">
    <property type="term" value="P:carbohydrate metabolic process"/>
    <property type="evidence" value="ECO:0007669"/>
    <property type="project" value="InterPro"/>
</dbReference>
<dbReference type="PANTHER" id="PTHR10963">
    <property type="entry name" value="GLYCOSYL HYDROLASE-RELATED"/>
    <property type="match status" value="1"/>
</dbReference>
<dbReference type="EMBL" id="CP002903">
    <property type="protein sequence ID" value="AEJ61786.1"/>
    <property type="molecule type" value="Genomic_DNA"/>
</dbReference>
<dbReference type="PROSITE" id="PS51762">
    <property type="entry name" value="GH16_2"/>
    <property type="match status" value="1"/>
</dbReference>
<dbReference type="KEGG" id="stq:Spith_1523"/>
<evidence type="ECO:0000313" key="5">
    <source>
        <dbReference type="Proteomes" id="UP000007254"/>
    </source>
</evidence>
<dbReference type="PROSITE" id="PS51257">
    <property type="entry name" value="PROKAR_LIPOPROTEIN"/>
    <property type="match status" value="1"/>
</dbReference>
<comment type="similarity">
    <text evidence="1">Belongs to the glycosyl hydrolase 16 family.</text>
</comment>
<dbReference type="InterPro" id="IPR050546">
    <property type="entry name" value="Glycosyl_Hydrlase_16"/>
</dbReference>
<protein>
    <submittedName>
        <fullName evidence="4">Glycoside hydrolase family 16</fullName>
    </submittedName>
</protein>
<dbReference type="InterPro" id="IPR013320">
    <property type="entry name" value="ConA-like_dom_sf"/>
</dbReference>
<dbReference type="CDD" id="cd08023">
    <property type="entry name" value="GH16_laminarinase_like"/>
    <property type="match status" value="1"/>
</dbReference>
<dbReference type="GO" id="GO:0030246">
    <property type="term" value="F:carbohydrate binding"/>
    <property type="evidence" value="ECO:0007669"/>
    <property type="project" value="UniProtKB-UniRule"/>
</dbReference>
<dbReference type="Proteomes" id="UP000007254">
    <property type="component" value="Chromosome"/>
</dbReference>
<feature type="domain" description="CBM56" evidence="3">
    <location>
        <begin position="33"/>
        <end position="120"/>
    </location>
</feature>
<keyword evidence="4" id="KW-0378">Hydrolase</keyword>
<dbReference type="GO" id="GO:0004553">
    <property type="term" value="F:hydrolase activity, hydrolyzing O-glycosyl compounds"/>
    <property type="evidence" value="ECO:0007669"/>
    <property type="project" value="InterPro"/>
</dbReference>
<dbReference type="PROSITE" id="PS52005">
    <property type="entry name" value="CBM56"/>
    <property type="match status" value="1"/>
</dbReference>
<dbReference type="InterPro" id="IPR047569">
    <property type="entry name" value="CBM56"/>
</dbReference>
<dbReference type="SMR" id="G0GAG7"/>
<dbReference type="SUPFAM" id="SSF49899">
    <property type="entry name" value="Concanavalin A-like lectins/glucanases"/>
    <property type="match status" value="1"/>
</dbReference>
<evidence type="ECO:0000259" key="3">
    <source>
        <dbReference type="PROSITE" id="PS52005"/>
    </source>
</evidence>